<dbReference type="GO" id="GO:0030288">
    <property type="term" value="C:outer membrane-bounded periplasmic space"/>
    <property type="evidence" value="ECO:0007669"/>
    <property type="project" value="TreeGrafter"/>
</dbReference>
<dbReference type="SMART" id="SM00646">
    <property type="entry name" value="Ami_3"/>
    <property type="match status" value="1"/>
</dbReference>
<dbReference type="CDD" id="cd02696">
    <property type="entry name" value="MurNAc-LAA"/>
    <property type="match status" value="1"/>
</dbReference>
<proteinExistence type="predicted"/>
<name>A0A517I144_BREBE</name>
<evidence type="ECO:0000259" key="2">
    <source>
        <dbReference type="SMART" id="SM00646"/>
    </source>
</evidence>
<dbReference type="SUPFAM" id="SSF53187">
    <property type="entry name" value="Zn-dependent exopeptidases"/>
    <property type="match status" value="1"/>
</dbReference>
<keyword evidence="1" id="KW-0378">Hydrolase</keyword>
<dbReference type="PANTHER" id="PTHR30404:SF0">
    <property type="entry name" value="N-ACETYLMURAMOYL-L-ALANINE AMIDASE AMIC"/>
    <property type="match status" value="1"/>
</dbReference>
<dbReference type="AlphaFoldDB" id="A0A517I144"/>
<sequence>MDLSGKVFVIDPGHGGKFPGAKYKGNVEEEITLKFSKALREVLRAENAESVKMTRINDRDFGGTKIEDDLNKRVKDINRRYADDSVDILISIHVNTNNPFNRKGVFYPENGKASKVLAQNIQRKYATFHPAAGAWAEDLAILRDTKIAGAKVLIELGQIDDFWYDDPDQVERAATAIVAGIYDYFREIE</sequence>
<dbReference type="GO" id="GO:0008745">
    <property type="term" value="F:N-acetylmuramoyl-L-alanine amidase activity"/>
    <property type="evidence" value="ECO:0007669"/>
    <property type="project" value="InterPro"/>
</dbReference>
<organism evidence="3 4">
    <name type="scientific">Brevibacillus brevis</name>
    <name type="common">Bacillus brevis</name>
    <dbReference type="NCBI Taxonomy" id="1393"/>
    <lineage>
        <taxon>Bacteria</taxon>
        <taxon>Bacillati</taxon>
        <taxon>Bacillota</taxon>
        <taxon>Bacilli</taxon>
        <taxon>Bacillales</taxon>
        <taxon>Paenibacillaceae</taxon>
        <taxon>Brevibacillus</taxon>
    </lineage>
</organism>
<dbReference type="InterPro" id="IPR002508">
    <property type="entry name" value="MurNAc-LAA_cat"/>
</dbReference>
<dbReference type="RefSeq" id="WP_144612470.1">
    <property type="nucleotide sequence ID" value="NZ_CP042161.1"/>
</dbReference>
<dbReference type="Gene3D" id="3.40.630.40">
    <property type="entry name" value="Zn-dependent exopeptidases"/>
    <property type="match status" value="1"/>
</dbReference>
<evidence type="ECO:0000256" key="1">
    <source>
        <dbReference type="ARBA" id="ARBA00022801"/>
    </source>
</evidence>
<reference evidence="3 4" key="1">
    <citation type="submission" date="2019-07" db="EMBL/GenBank/DDBJ databases">
        <title>Characterization of Brevibacillus brevis HK544, as a potential biocontrol agent.</title>
        <authorList>
            <person name="Kim H."/>
        </authorList>
    </citation>
    <scope>NUCLEOTIDE SEQUENCE [LARGE SCALE GENOMIC DNA]</scope>
    <source>
        <strain evidence="3 4">HK544</strain>
    </source>
</reference>
<dbReference type="Pfam" id="PF01520">
    <property type="entry name" value="Amidase_3"/>
    <property type="match status" value="1"/>
</dbReference>
<dbReference type="EMBL" id="CP042161">
    <property type="protein sequence ID" value="QDS32546.1"/>
    <property type="molecule type" value="Genomic_DNA"/>
</dbReference>
<protein>
    <submittedName>
        <fullName evidence="3">N-acetylmuramoyl-L-alanine amidase</fullName>
    </submittedName>
</protein>
<accession>A0A517I144</accession>
<evidence type="ECO:0000313" key="3">
    <source>
        <dbReference type="EMBL" id="QDS32546.1"/>
    </source>
</evidence>
<gene>
    <name evidence="3" type="ORF">FPS98_00295</name>
</gene>
<dbReference type="PANTHER" id="PTHR30404">
    <property type="entry name" value="N-ACETYLMURAMOYL-L-ALANINE AMIDASE"/>
    <property type="match status" value="1"/>
</dbReference>
<dbReference type="Proteomes" id="UP000317713">
    <property type="component" value="Chromosome"/>
</dbReference>
<evidence type="ECO:0000313" key="4">
    <source>
        <dbReference type="Proteomes" id="UP000317713"/>
    </source>
</evidence>
<feature type="domain" description="MurNAc-LAA" evidence="2">
    <location>
        <begin position="74"/>
        <end position="182"/>
    </location>
</feature>
<dbReference type="GO" id="GO:0009253">
    <property type="term" value="P:peptidoglycan catabolic process"/>
    <property type="evidence" value="ECO:0007669"/>
    <property type="project" value="InterPro"/>
</dbReference>
<dbReference type="InterPro" id="IPR050695">
    <property type="entry name" value="N-acetylmuramoyl_amidase_3"/>
</dbReference>